<evidence type="ECO:0000313" key="2">
    <source>
        <dbReference type="Proteomes" id="UP000799779"/>
    </source>
</evidence>
<accession>A0A6A5WI28</accession>
<evidence type="ECO:0000313" key="1">
    <source>
        <dbReference type="EMBL" id="KAF2001503.1"/>
    </source>
</evidence>
<organism evidence="1 2">
    <name type="scientific">Amniculicola lignicola CBS 123094</name>
    <dbReference type="NCBI Taxonomy" id="1392246"/>
    <lineage>
        <taxon>Eukaryota</taxon>
        <taxon>Fungi</taxon>
        <taxon>Dikarya</taxon>
        <taxon>Ascomycota</taxon>
        <taxon>Pezizomycotina</taxon>
        <taxon>Dothideomycetes</taxon>
        <taxon>Pleosporomycetidae</taxon>
        <taxon>Pleosporales</taxon>
        <taxon>Amniculicolaceae</taxon>
        <taxon>Amniculicola</taxon>
    </lineage>
</organism>
<proteinExistence type="predicted"/>
<dbReference type="Proteomes" id="UP000799779">
    <property type="component" value="Unassembled WGS sequence"/>
</dbReference>
<dbReference type="EMBL" id="ML977582">
    <property type="protein sequence ID" value="KAF2001503.1"/>
    <property type="molecule type" value="Genomic_DNA"/>
</dbReference>
<name>A0A6A5WI28_9PLEO</name>
<dbReference type="AlphaFoldDB" id="A0A6A5WI28"/>
<keyword evidence="2" id="KW-1185">Reference proteome</keyword>
<sequence>MPFVAVGSTPALVRGMDVMGPKLNVRLCPSRTGLAKSSSPSTPLNAGLRVPGLRALQNNGPQTLAVGLPSRAARVRRQPNRQHHAGSAVSLLASDSSPQCCAPACWAGPACGWVACLLEGLQHCMFWSDRLPMAAGAGTSRRQEAASARPAAPDHDCALEKGSIEGSILSKAGAQLED</sequence>
<protein>
    <submittedName>
        <fullName evidence="1">Uncharacterized protein</fullName>
    </submittedName>
</protein>
<reference evidence="1" key="1">
    <citation type="journal article" date="2020" name="Stud. Mycol.">
        <title>101 Dothideomycetes genomes: a test case for predicting lifestyles and emergence of pathogens.</title>
        <authorList>
            <person name="Haridas S."/>
            <person name="Albert R."/>
            <person name="Binder M."/>
            <person name="Bloem J."/>
            <person name="Labutti K."/>
            <person name="Salamov A."/>
            <person name="Andreopoulos B."/>
            <person name="Baker S."/>
            <person name="Barry K."/>
            <person name="Bills G."/>
            <person name="Bluhm B."/>
            <person name="Cannon C."/>
            <person name="Castanera R."/>
            <person name="Culley D."/>
            <person name="Daum C."/>
            <person name="Ezra D."/>
            <person name="Gonzalez J."/>
            <person name="Henrissat B."/>
            <person name="Kuo A."/>
            <person name="Liang C."/>
            <person name="Lipzen A."/>
            <person name="Lutzoni F."/>
            <person name="Magnuson J."/>
            <person name="Mondo S."/>
            <person name="Nolan M."/>
            <person name="Ohm R."/>
            <person name="Pangilinan J."/>
            <person name="Park H.-J."/>
            <person name="Ramirez L."/>
            <person name="Alfaro M."/>
            <person name="Sun H."/>
            <person name="Tritt A."/>
            <person name="Yoshinaga Y."/>
            <person name="Zwiers L.-H."/>
            <person name="Turgeon B."/>
            <person name="Goodwin S."/>
            <person name="Spatafora J."/>
            <person name="Crous P."/>
            <person name="Grigoriev I."/>
        </authorList>
    </citation>
    <scope>NUCLEOTIDE SEQUENCE</scope>
    <source>
        <strain evidence="1">CBS 123094</strain>
    </source>
</reference>
<gene>
    <name evidence="1" type="ORF">P154DRAFT_574850</name>
</gene>